<protein>
    <submittedName>
        <fullName evidence="2">Uncharacterized protein</fullName>
    </submittedName>
</protein>
<feature type="region of interest" description="Disordered" evidence="1">
    <location>
        <begin position="55"/>
        <end position="88"/>
    </location>
</feature>
<comment type="caution">
    <text evidence="2">The sequence shown here is derived from an EMBL/GenBank/DDBJ whole genome shotgun (WGS) entry which is preliminary data.</text>
</comment>
<feature type="region of interest" description="Disordered" evidence="1">
    <location>
        <begin position="103"/>
        <end position="136"/>
    </location>
</feature>
<accession>A0AA36HTF0</accession>
<dbReference type="Proteomes" id="UP001178507">
    <property type="component" value="Unassembled WGS sequence"/>
</dbReference>
<reference evidence="2" key="1">
    <citation type="submission" date="2023-08" db="EMBL/GenBank/DDBJ databases">
        <authorList>
            <person name="Chen Y."/>
            <person name="Shah S."/>
            <person name="Dougan E. K."/>
            <person name="Thang M."/>
            <person name="Chan C."/>
        </authorList>
    </citation>
    <scope>NUCLEOTIDE SEQUENCE</scope>
</reference>
<dbReference type="EMBL" id="CAUJNA010000234">
    <property type="protein sequence ID" value="CAJ1374154.1"/>
    <property type="molecule type" value="Genomic_DNA"/>
</dbReference>
<evidence type="ECO:0000256" key="1">
    <source>
        <dbReference type="SAM" id="MobiDB-lite"/>
    </source>
</evidence>
<dbReference type="AlphaFoldDB" id="A0AA36HTF0"/>
<feature type="compositionally biased region" description="Basic and acidic residues" evidence="1">
    <location>
        <begin position="104"/>
        <end position="115"/>
    </location>
</feature>
<feature type="compositionally biased region" description="Low complexity" evidence="1">
    <location>
        <begin position="118"/>
        <end position="136"/>
    </location>
</feature>
<organism evidence="2 3">
    <name type="scientific">Effrenium voratum</name>
    <dbReference type="NCBI Taxonomy" id="2562239"/>
    <lineage>
        <taxon>Eukaryota</taxon>
        <taxon>Sar</taxon>
        <taxon>Alveolata</taxon>
        <taxon>Dinophyceae</taxon>
        <taxon>Suessiales</taxon>
        <taxon>Symbiodiniaceae</taxon>
        <taxon>Effrenium</taxon>
    </lineage>
</organism>
<feature type="compositionally biased region" description="Low complexity" evidence="1">
    <location>
        <begin position="57"/>
        <end position="72"/>
    </location>
</feature>
<keyword evidence="3" id="KW-1185">Reference proteome</keyword>
<evidence type="ECO:0000313" key="2">
    <source>
        <dbReference type="EMBL" id="CAJ1374154.1"/>
    </source>
</evidence>
<gene>
    <name evidence="2" type="ORF">EVOR1521_LOCUS3780</name>
</gene>
<sequence length="136" mass="14615">MDTWPGRTLAGAQEKVLDAGQCRELMFCRILSELPKLLPVEGDLPAALLPDLGWVFEDPSSSESDEPLPGSPQTLHRERESNASFRSIAASVDDDSVVDLPDWLESKKERGERVGKTSSAQSVGSVGSGFSDVSPS</sequence>
<evidence type="ECO:0000313" key="3">
    <source>
        <dbReference type="Proteomes" id="UP001178507"/>
    </source>
</evidence>
<proteinExistence type="predicted"/>
<name>A0AA36HTF0_9DINO</name>